<dbReference type="InterPro" id="IPR013785">
    <property type="entry name" value="Aldolase_TIM"/>
</dbReference>
<dbReference type="PANTHER" id="PTHR43409:SF4">
    <property type="entry name" value="RADICAL SAM SUPERFAMILY PROTEIN"/>
    <property type="match status" value="1"/>
</dbReference>
<dbReference type="SUPFAM" id="SSF102114">
    <property type="entry name" value="Radical SAM enzymes"/>
    <property type="match status" value="1"/>
</dbReference>
<keyword evidence="4" id="KW-0408">Iron</keyword>
<dbReference type="AlphaFoldDB" id="A0A8J6QYR7"/>
<keyword evidence="5" id="KW-0411">Iron-sulfur</keyword>
<feature type="domain" description="Radical SAM core" evidence="6">
    <location>
        <begin position="255"/>
        <end position="498"/>
    </location>
</feature>
<protein>
    <submittedName>
        <fullName evidence="7">Radical SAM protein</fullName>
    </submittedName>
</protein>
<reference evidence="7" key="1">
    <citation type="submission" date="2020-09" db="EMBL/GenBank/DDBJ databases">
        <title>Pelobacter alkaliphilus sp. nov., a novel anaerobic arsenate-reducing bacterium from terrestrial mud volcano.</title>
        <authorList>
            <person name="Khomyakova M.A."/>
            <person name="Merkel A.Y."/>
            <person name="Slobodkin A.I."/>
        </authorList>
    </citation>
    <scope>NUCLEOTIDE SEQUENCE</scope>
    <source>
        <strain evidence="7">M08fum</strain>
    </source>
</reference>
<evidence type="ECO:0000256" key="2">
    <source>
        <dbReference type="ARBA" id="ARBA00022691"/>
    </source>
</evidence>
<dbReference type="InterPro" id="IPR058240">
    <property type="entry name" value="rSAM_sf"/>
</dbReference>
<dbReference type="SMART" id="SM00729">
    <property type="entry name" value="Elp3"/>
    <property type="match status" value="1"/>
</dbReference>
<sequence length="529" mass="59500">MLRQVYGRRFRQEELIRKFSNRGMSSLLPYAAGIESLYNHHDDKTDVLNKAVRALAARINREIDSDLFPTTIAFADLQDQLLPTLIRSIEDEDSSALEKGARVSVRPDSDSRYVRPGSEGFITEKCNGSSRIRFYFTAGPYGTDTFTTEIADHDLQLLTVEKLIARHGDVPGVALYFYNDSFLRSMKSRLDSAVYSFSSNLAVQFLLDAGFLKVDGDELVGVPDRIFPVLAPGFDRAYQDPSLFSSPTLSCPPSERKAHVLRLELTTGCDYNRCTFCSEYTDLPAVTKSFDQFKDHVDRVADIIGSEKSRIQRLFIGSGNSLGVDTGLLVRCLGYATDVFKPEKISLYGRTTSILEKSADQLNRLKQAGLSLIYWGLESGSDEILHYIHKDCTRDDMIEASKKLAAVGIEVSAMLMPGVGGLKFSQQHIEGTQKLLHNMDIKYLTLLSINPSESSFYQRKMQSQVDNRHLTCDEVNAQIYRLLEGLKPMGVHIGMFTDEIDQASSNTMRFNCHFTEANKDILLREFWNA</sequence>
<dbReference type="SFLD" id="SFLDG01095">
    <property type="entry name" value="Uncharacterised_Radical_SAM_Su"/>
    <property type="match status" value="1"/>
</dbReference>
<evidence type="ECO:0000256" key="3">
    <source>
        <dbReference type="ARBA" id="ARBA00022723"/>
    </source>
</evidence>
<evidence type="ECO:0000256" key="1">
    <source>
        <dbReference type="ARBA" id="ARBA00001966"/>
    </source>
</evidence>
<dbReference type="SFLD" id="SFLDG01082">
    <property type="entry name" value="B12-binding_domain_containing"/>
    <property type="match status" value="1"/>
</dbReference>
<keyword evidence="2" id="KW-0949">S-adenosyl-L-methionine</keyword>
<accession>A0A8J6QYR7</accession>
<dbReference type="GO" id="GO:0051536">
    <property type="term" value="F:iron-sulfur cluster binding"/>
    <property type="evidence" value="ECO:0007669"/>
    <property type="project" value="UniProtKB-KW"/>
</dbReference>
<dbReference type="PROSITE" id="PS51918">
    <property type="entry name" value="RADICAL_SAM"/>
    <property type="match status" value="1"/>
</dbReference>
<dbReference type="GO" id="GO:0046872">
    <property type="term" value="F:metal ion binding"/>
    <property type="evidence" value="ECO:0007669"/>
    <property type="project" value="UniProtKB-KW"/>
</dbReference>
<proteinExistence type="predicted"/>
<dbReference type="InterPro" id="IPR006638">
    <property type="entry name" value="Elp3/MiaA/NifB-like_rSAM"/>
</dbReference>
<evidence type="ECO:0000313" key="8">
    <source>
        <dbReference type="Proteomes" id="UP000632828"/>
    </source>
</evidence>
<keyword evidence="3" id="KW-0479">Metal-binding</keyword>
<evidence type="ECO:0000313" key="7">
    <source>
        <dbReference type="EMBL" id="MBD1401478.1"/>
    </source>
</evidence>
<dbReference type="GO" id="GO:0003824">
    <property type="term" value="F:catalytic activity"/>
    <property type="evidence" value="ECO:0007669"/>
    <property type="project" value="InterPro"/>
</dbReference>
<name>A0A8J6QYR7_9BACT</name>
<keyword evidence="8" id="KW-1185">Reference proteome</keyword>
<dbReference type="SFLD" id="SFLDS00029">
    <property type="entry name" value="Radical_SAM"/>
    <property type="match status" value="2"/>
</dbReference>
<dbReference type="InterPro" id="IPR007197">
    <property type="entry name" value="rSAM"/>
</dbReference>
<dbReference type="Pfam" id="PF04055">
    <property type="entry name" value="Radical_SAM"/>
    <property type="match status" value="1"/>
</dbReference>
<dbReference type="CDD" id="cd01335">
    <property type="entry name" value="Radical_SAM"/>
    <property type="match status" value="1"/>
</dbReference>
<comment type="caution">
    <text evidence="7">The sequence shown here is derived from an EMBL/GenBank/DDBJ whole genome shotgun (WGS) entry which is preliminary data.</text>
</comment>
<dbReference type="EMBL" id="JACWUN010000016">
    <property type="protein sequence ID" value="MBD1401478.1"/>
    <property type="molecule type" value="Genomic_DNA"/>
</dbReference>
<dbReference type="Proteomes" id="UP000632828">
    <property type="component" value="Unassembled WGS sequence"/>
</dbReference>
<dbReference type="PANTHER" id="PTHR43409">
    <property type="entry name" value="ANAEROBIC MAGNESIUM-PROTOPORPHYRIN IX MONOMETHYL ESTER CYCLASE-RELATED"/>
    <property type="match status" value="1"/>
</dbReference>
<dbReference type="Gene3D" id="3.20.20.70">
    <property type="entry name" value="Aldolase class I"/>
    <property type="match status" value="1"/>
</dbReference>
<evidence type="ECO:0000259" key="6">
    <source>
        <dbReference type="PROSITE" id="PS51918"/>
    </source>
</evidence>
<comment type="cofactor">
    <cofactor evidence="1">
        <name>[4Fe-4S] cluster</name>
        <dbReference type="ChEBI" id="CHEBI:49883"/>
    </cofactor>
</comment>
<dbReference type="InterPro" id="IPR051198">
    <property type="entry name" value="BchE-like"/>
</dbReference>
<gene>
    <name evidence="7" type="ORF">ICT70_12465</name>
</gene>
<evidence type="ECO:0000256" key="5">
    <source>
        <dbReference type="ARBA" id="ARBA00023014"/>
    </source>
</evidence>
<organism evidence="7 8">
    <name type="scientific">Pelovirga terrestris</name>
    <dbReference type="NCBI Taxonomy" id="2771352"/>
    <lineage>
        <taxon>Bacteria</taxon>
        <taxon>Pseudomonadati</taxon>
        <taxon>Thermodesulfobacteriota</taxon>
        <taxon>Desulfuromonadia</taxon>
        <taxon>Geobacterales</taxon>
        <taxon>Geobacteraceae</taxon>
        <taxon>Pelovirga</taxon>
    </lineage>
</organism>
<dbReference type="RefSeq" id="WP_191157131.1">
    <property type="nucleotide sequence ID" value="NZ_JACWUN010000016.1"/>
</dbReference>
<evidence type="ECO:0000256" key="4">
    <source>
        <dbReference type="ARBA" id="ARBA00023004"/>
    </source>
</evidence>